<reference evidence="1" key="1">
    <citation type="submission" date="2022-10" db="EMBL/GenBank/DDBJ databases">
        <title>The WGS of Solirubrobacter sp. CPCC 204708.</title>
        <authorList>
            <person name="Jiang Z."/>
        </authorList>
    </citation>
    <scope>NUCLEOTIDE SEQUENCE</scope>
    <source>
        <strain evidence="1">CPCC 204708</strain>
    </source>
</reference>
<sequence length="85" mass="8951">MAEKKKNAKMANRNVGVEVIKDDGDKYVVLRNGAKVYGGRGVVLAEAVRLATSLQEGAGIAKIEGDSWTPGKVDDAGEFVAFQAA</sequence>
<protein>
    <recommendedName>
        <fullName evidence="3">DUF2188 domain-containing protein</fullName>
    </recommendedName>
</protein>
<keyword evidence="2" id="KW-1185">Reference proteome</keyword>
<dbReference type="Proteomes" id="UP001147700">
    <property type="component" value="Unassembled WGS sequence"/>
</dbReference>
<evidence type="ECO:0000313" key="2">
    <source>
        <dbReference type="Proteomes" id="UP001147700"/>
    </source>
</evidence>
<gene>
    <name evidence="1" type="ORF">OJ962_18690</name>
</gene>
<evidence type="ECO:0000313" key="1">
    <source>
        <dbReference type="EMBL" id="MDA0139534.1"/>
    </source>
</evidence>
<organism evidence="1 2">
    <name type="scientific">Solirubrobacter deserti</name>
    <dbReference type="NCBI Taxonomy" id="2282478"/>
    <lineage>
        <taxon>Bacteria</taxon>
        <taxon>Bacillati</taxon>
        <taxon>Actinomycetota</taxon>
        <taxon>Thermoleophilia</taxon>
        <taxon>Solirubrobacterales</taxon>
        <taxon>Solirubrobacteraceae</taxon>
        <taxon>Solirubrobacter</taxon>
    </lineage>
</organism>
<comment type="caution">
    <text evidence="1">The sequence shown here is derived from an EMBL/GenBank/DDBJ whole genome shotgun (WGS) entry which is preliminary data.</text>
</comment>
<proteinExistence type="predicted"/>
<dbReference type="EMBL" id="JAPCID010000027">
    <property type="protein sequence ID" value="MDA0139534.1"/>
    <property type="molecule type" value="Genomic_DNA"/>
</dbReference>
<dbReference type="RefSeq" id="WP_202951999.1">
    <property type="nucleotide sequence ID" value="NZ_JAPCID010000027.1"/>
</dbReference>
<name>A0ABT4RLU4_9ACTN</name>
<accession>A0ABT4RLU4</accession>
<evidence type="ECO:0008006" key="3">
    <source>
        <dbReference type="Google" id="ProtNLM"/>
    </source>
</evidence>